<keyword evidence="1" id="KW-0812">Transmembrane</keyword>
<evidence type="ECO:0000313" key="2">
    <source>
        <dbReference type="EMBL" id="GMS88454.1"/>
    </source>
</evidence>
<proteinExistence type="predicted"/>
<comment type="caution">
    <text evidence="2">The sequence shown here is derived from an EMBL/GenBank/DDBJ whole genome shotgun (WGS) entry which is preliminary data.</text>
</comment>
<evidence type="ECO:0008006" key="4">
    <source>
        <dbReference type="Google" id="ProtNLM"/>
    </source>
</evidence>
<keyword evidence="1" id="KW-1133">Transmembrane helix</keyword>
<protein>
    <recommendedName>
        <fullName evidence="4">G protein-coupled receptor</fullName>
    </recommendedName>
</protein>
<dbReference type="AlphaFoldDB" id="A0AAV5T4E1"/>
<sequence length="105" mass="11822">MVWGLDEDLFASVLHHLTFFACYTYIRPVFDKLGVISSDDIMHEEHSIISNSLETLVVLILEYLVFLTIAISMSILSANRNMKSRSLVIENESMVEPDSGMPAKA</sequence>
<evidence type="ECO:0000256" key="1">
    <source>
        <dbReference type="SAM" id="Phobius"/>
    </source>
</evidence>
<accession>A0AAV5T4E1</accession>
<keyword evidence="3" id="KW-1185">Reference proteome</keyword>
<name>A0AAV5T4E1_9BILA</name>
<keyword evidence="1" id="KW-0472">Membrane</keyword>
<reference evidence="2" key="1">
    <citation type="submission" date="2023-10" db="EMBL/GenBank/DDBJ databases">
        <title>Genome assembly of Pristionchus species.</title>
        <authorList>
            <person name="Yoshida K."/>
            <person name="Sommer R.J."/>
        </authorList>
    </citation>
    <scope>NUCLEOTIDE SEQUENCE</scope>
    <source>
        <strain evidence="2">RS0144</strain>
    </source>
</reference>
<dbReference type="EMBL" id="BTSX01000003">
    <property type="protein sequence ID" value="GMS88454.1"/>
    <property type="molecule type" value="Genomic_DNA"/>
</dbReference>
<organism evidence="2 3">
    <name type="scientific">Pristionchus entomophagus</name>
    <dbReference type="NCBI Taxonomy" id="358040"/>
    <lineage>
        <taxon>Eukaryota</taxon>
        <taxon>Metazoa</taxon>
        <taxon>Ecdysozoa</taxon>
        <taxon>Nematoda</taxon>
        <taxon>Chromadorea</taxon>
        <taxon>Rhabditida</taxon>
        <taxon>Rhabditina</taxon>
        <taxon>Diplogasteromorpha</taxon>
        <taxon>Diplogasteroidea</taxon>
        <taxon>Neodiplogasteridae</taxon>
        <taxon>Pristionchus</taxon>
    </lineage>
</organism>
<gene>
    <name evidence="2" type="ORF">PENTCL1PPCAC_10629</name>
</gene>
<dbReference type="Proteomes" id="UP001432027">
    <property type="component" value="Unassembled WGS sequence"/>
</dbReference>
<evidence type="ECO:0000313" key="3">
    <source>
        <dbReference type="Proteomes" id="UP001432027"/>
    </source>
</evidence>
<feature type="transmembrane region" description="Helical" evidence="1">
    <location>
        <begin position="56"/>
        <end position="76"/>
    </location>
</feature>